<organism evidence="3 4">
    <name type="scientific">Orbilia ellipsospora</name>
    <dbReference type="NCBI Taxonomy" id="2528407"/>
    <lineage>
        <taxon>Eukaryota</taxon>
        <taxon>Fungi</taxon>
        <taxon>Dikarya</taxon>
        <taxon>Ascomycota</taxon>
        <taxon>Pezizomycotina</taxon>
        <taxon>Orbiliomycetes</taxon>
        <taxon>Orbiliales</taxon>
        <taxon>Orbiliaceae</taxon>
        <taxon>Orbilia</taxon>
    </lineage>
</organism>
<proteinExistence type="predicted"/>
<feature type="domain" description="BTB" evidence="2">
    <location>
        <begin position="82"/>
        <end position="151"/>
    </location>
</feature>
<sequence>MPKDGSTPRERKRKRNFSCNGSLSPALTPKRLKALRLLSAVSSNAKVESATPLLPLEKAPPKARGVPRGNPSNPNNYVLKGSDITILVGEEQRKFCLHSSVICDHSLSIKREFAARLSCAKSKVISRSRVDPDAFEDLVNWMYAGRIPLSKDHMDHDHLKRYFSVIIELNMPKLGKDWFDEMALIVQLEEDKNRKFDIAHGFFTFLWEIYSDRYAAPHTYVNDLVWHLSPYLKISADTITGEHDSMPLVLKNAWIMAREKMVSRMCDQCIEKLYIDKGEGRCYVCTPTAVEKEGPVLAEESVAASVAAPEVLPDEFDLGAGVPYVDQNVFQNGLGLGDEYEFGFDVGGHGVINWDYVQGMNNY</sequence>
<gene>
    <name evidence="3" type="ORF">TWF694_005769</name>
</gene>
<dbReference type="EMBL" id="JAVHJO010000018">
    <property type="protein sequence ID" value="KAK6524106.1"/>
    <property type="molecule type" value="Genomic_DNA"/>
</dbReference>
<evidence type="ECO:0000256" key="1">
    <source>
        <dbReference type="SAM" id="MobiDB-lite"/>
    </source>
</evidence>
<dbReference type="SUPFAM" id="SSF54695">
    <property type="entry name" value="POZ domain"/>
    <property type="match status" value="1"/>
</dbReference>
<evidence type="ECO:0000259" key="2">
    <source>
        <dbReference type="PROSITE" id="PS50097"/>
    </source>
</evidence>
<keyword evidence="4" id="KW-1185">Reference proteome</keyword>
<feature type="region of interest" description="Disordered" evidence="1">
    <location>
        <begin position="52"/>
        <end position="75"/>
    </location>
</feature>
<comment type="caution">
    <text evidence="3">The sequence shown here is derived from an EMBL/GenBank/DDBJ whole genome shotgun (WGS) entry which is preliminary data.</text>
</comment>
<evidence type="ECO:0000313" key="4">
    <source>
        <dbReference type="Proteomes" id="UP001365542"/>
    </source>
</evidence>
<dbReference type="CDD" id="cd18186">
    <property type="entry name" value="BTB_POZ_ZBTB_KLHL-like"/>
    <property type="match status" value="1"/>
</dbReference>
<dbReference type="Gene3D" id="3.30.710.10">
    <property type="entry name" value="Potassium Channel Kv1.1, Chain A"/>
    <property type="match status" value="1"/>
</dbReference>
<protein>
    <recommendedName>
        <fullName evidence="2">BTB domain-containing protein</fullName>
    </recommendedName>
</protein>
<dbReference type="AlphaFoldDB" id="A0AAV9WSX7"/>
<dbReference type="Pfam" id="PF00651">
    <property type="entry name" value="BTB"/>
    <property type="match status" value="1"/>
</dbReference>
<reference evidence="3 4" key="1">
    <citation type="submission" date="2019-10" db="EMBL/GenBank/DDBJ databases">
        <authorList>
            <person name="Palmer J.M."/>
        </authorList>
    </citation>
    <scope>NUCLEOTIDE SEQUENCE [LARGE SCALE GENOMIC DNA]</scope>
    <source>
        <strain evidence="3 4">TWF694</strain>
    </source>
</reference>
<feature type="region of interest" description="Disordered" evidence="1">
    <location>
        <begin position="1"/>
        <end position="26"/>
    </location>
</feature>
<dbReference type="PROSITE" id="PS50097">
    <property type="entry name" value="BTB"/>
    <property type="match status" value="1"/>
</dbReference>
<name>A0AAV9WSX7_9PEZI</name>
<accession>A0AAV9WSX7</accession>
<dbReference type="Proteomes" id="UP001365542">
    <property type="component" value="Unassembled WGS sequence"/>
</dbReference>
<dbReference type="InterPro" id="IPR011333">
    <property type="entry name" value="SKP1/BTB/POZ_sf"/>
</dbReference>
<evidence type="ECO:0000313" key="3">
    <source>
        <dbReference type="EMBL" id="KAK6524106.1"/>
    </source>
</evidence>
<dbReference type="InterPro" id="IPR000210">
    <property type="entry name" value="BTB/POZ_dom"/>
</dbReference>